<dbReference type="InterPro" id="IPR050256">
    <property type="entry name" value="Glycosyltransferase_2"/>
</dbReference>
<organism evidence="2">
    <name type="scientific">marine sediment metagenome</name>
    <dbReference type="NCBI Taxonomy" id="412755"/>
    <lineage>
        <taxon>unclassified sequences</taxon>
        <taxon>metagenomes</taxon>
        <taxon>ecological metagenomes</taxon>
    </lineage>
</organism>
<proteinExistence type="predicted"/>
<keyword evidence="1" id="KW-0812">Transmembrane</keyword>
<reference evidence="2" key="1">
    <citation type="journal article" date="2014" name="Front. Microbiol.">
        <title>High frequency of phylogenetically diverse reductive dehalogenase-homologous genes in deep subseafloor sedimentary metagenomes.</title>
        <authorList>
            <person name="Kawai M."/>
            <person name="Futagami T."/>
            <person name="Toyoda A."/>
            <person name="Takaki Y."/>
            <person name="Nishi S."/>
            <person name="Hori S."/>
            <person name="Arai W."/>
            <person name="Tsubouchi T."/>
            <person name="Morono Y."/>
            <person name="Uchiyama I."/>
            <person name="Ito T."/>
            <person name="Fujiyama A."/>
            <person name="Inagaki F."/>
            <person name="Takami H."/>
        </authorList>
    </citation>
    <scope>NUCLEOTIDE SEQUENCE</scope>
    <source>
        <strain evidence="2">Expedition CK06-06</strain>
    </source>
</reference>
<comment type="caution">
    <text evidence="2">The sequence shown here is derived from an EMBL/GenBank/DDBJ whole genome shotgun (WGS) entry which is preliminary data.</text>
</comment>
<evidence type="ECO:0000256" key="1">
    <source>
        <dbReference type="SAM" id="Phobius"/>
    </source>
</evidence>
<feature type="non-terminal residue" evidence="2">
    <location>
        <position position="1"/>
    </location>
</feature>
<protein>
    <recommendedName>
        <fullName evidence="3">Glycosyltransferase 2-like domain-containing protein</fullName>
    </recommendedName>
</protein>
<dbReference type="AlphaFoldDB" id="X0YN44"/>
<evidence type="ECO:0008006" key="3">
    <source>
        <dbReference type="Google" id="ProtNLM"/>
    </source>
</evidence>
<feature type="transmembrane region" description="Helical" evidence="1">
    <location>
        <begin position="143"/>
        <end position="164"/>
    </location>
</feature>
<keyword evidence="1" id="KW-1133">Transmembrane helix</keyword>
<sequence length="190" mass="22075">KMPLSKFWGNKLMSILISKLIGKKFYDVSCGFRAYSQRALLSLNLQGRFTYTQETFIDLSFKQLKIVEIPVKVKYFSSRTSKIASNLFIYAINTLKIILGTYRDYRPLSFFSGFAIFFFLLSVFFGSILLWTFFTRGTFSPNIWSGFVGGTFLFIAIIFLVVGLSTDIINRIRINQENILYYLKRNSQKK</sequence>
<gene>
    <name evidence="2" type="ORF">S01H4_03458</name>
</gene>
<dbReference type="PANTHER" id="PTHR48090">
    <property type="entry name" value="UNDECAPRENYL-PHOSPHATE 4-DEOXY-4-FORMAMIDO-L-ARABINOSE TRANSFERASE-RELATED"/>
    <property type="match status" value="1"/>
</dbReference>
<dbReference type="EMBL" id="BART01000850">
    <property type="protein sequence ID" value="GAG57540.1"/>
    <property type="molecule type" value="Genomic_DNA"/>
</dbReference>
<accession>X0YN44</accession>
<name>X0YN44_9ZZZZ</name>
<keyword evidence="1" id="KW-0472">Membrane</keyword>
<evidence type="ECO:0000313" key="2">
    <source>
        <dbReference type="EMBL" id="GAG57540.1"/>
    </source>
</evidence>
<feature type="transmembrane region" description="Helical" evidence="1">
    <location>
        <begin position="108"/>
        <end position="131"/>
    </location>
</feature>